<dbReference type="PANTHER" id="PTHR30546">
    <property type="entry name" value="FLAVODOXIN-RELATED PROTEIN WRBA-RELATED"/>
    <property type="match status" value="1"/>
</dbReference>
<dbReference type="PROSITE" id="PS00201">
    <property type="entry name" value="FLAVODOXIN"/>
    <property type="match status" value="1"/>
</dbReference>
<comment type="caution">
    <text evidence="3">The sequence shown here is derived from an EMBL/GenBank/DDBJ whole genome shotgun (WGS) entry which is preliminary data.</text>
</comment>
<dbReference type="GO" id="GO:0003955">
    <property type="term" value="F:NAD(P)H dehydrogenase (quinone) activity"/>
    <property type="evidence" value="ECO:0007669"/>
    <property type="project" value="TreeGrafter"/>
</dbReference>
<dbReference type="RefSeq" id="WP_188928203.1">
    <property type="nucleotide sequence ID" value="NZ_BMJC01000001.1"/>
</dbReference>
<protein>
    <submittedName>
        <fullName evidence="3">Flavodoxin</fullName>
    </submittedName>
</protein>
<dbReference type="Pfam" id="PF03358">
    <property type="entry name" value="FMN_red"/>
    <property type="match status" value="1"/>
</dbReference>
<organism evidence="3 4">
    <name type="scientific">Puia dinghuensis</name>
    <dbReference type="NCBI Taxonomy" id="1792502"/>
    <lineage>
        <taxon>Bacteria</taxon>
        <taxon>Pseudomonadati</taxon>
        <taxon>Bacteroidota</taxon>
        <taxon>Chitinophagia</taxon>
        <taxon>Chitinophagales</taxon>
        <taxon>Chitinophagaceae</taxon>
        <taxon>Puia</taxon>
    </lineage>
</organism>
<dbReference type="Gene3D" id="3.40.50.360">
    <property type="match status" value="1"/>
</dbReference>
<name>A0A8J2U849_9BACT</name>
<accession>A0A8J2U849</accession>
<dbReference type="InterPro" id="IPR001226">
    <property type="entry name" value="Flavodoxin_CS"/>
</dbReference>
<evidence type="ECO:0000313" key="3">
    <source>
        <dbReference type="EMBL" id="GGA84994.1"/>
    </source>
</evidence>
<gene>
    <name evidence="3" type="primary">wrbA</name>
    <name evidence="3" type="ORF">GCM10011511_05030</name>
</gene>
<dbReference type="InterPro" id="IPR008254">
    <property type="entry name" value="Flavodoxin/NO_synth"/>
</dbReference>
<dbReference type="PROSITE" id="PS50902">
    <property type="entry name" value="FLAVODOXIN_LIKE"/>
    <property type="match status" value="1"/>
</dbReference>
<dbReference type="InterPro" id="IPR005025">
    <property type="entry name" value="FMN_Rdtase-like_dom"/>
</dbReference>
<keyword evidence="4" id="KW-1185">Reference proteome</keyword>
<comment type="cofactor">
    <cofactor evidence="1">
        <name>FMN</name>
        <dbReference type="ChEBI" id="CHEBI:58210"/>
    </cofactor>
</comment>
<proteinExistence type="predicted"/>
<evidence type="ECO:0000256" key="1">
    <source>
        <dbReference type="ARBA" id="ARBA00001917"/>
    </source>
</evidence>
<dbReference type="AlphaFoldDB" id="A0A8J2U849"/>
<reference evidence="3" key="2">
    <citation type="submission" date="2020-09" db="EMBL/GenBank/DDBJ databases">
        <authorList>
            <person name="Sun Q."/>
            <person name="Zhou Y."/>
        </authorList>
    </citation>
    <scope>NUCLEOTIDE SEQUENCE</scope>
    <source>
        <strain evidence="3">CGMCC 1.15448</strain>
    </source>
</reference>
<dbReference type="SUPFAM" id="SSF52218">
    <property type="entry name" value="Flavoproteins"/>
    <property type="match status" value="1"/>
</dbReference>
<feature type="domain" description="Flavodoxin-like" evidence="2">
    <location>
        <begin position="3"/>
        <end position="152"/>
    </location>
</feature>
<dbReference type="GO" id="GO:0010181">
    <property type="term" value="F:FMN binding"/>
    <property type="evidence" value="ECO:0007669"/>
    <property type="project" value="InterPro"/>
</dbReference>
<dbReference type="InterPro" id="IPR029039">
    <property type="entry name" value="Flavoprotein-like_sf"/>
</dbReference>
<sequence>MIVSIIYDSGYGHTAKQAEAVAKGAGQVQGVEVNLIPVAENGIPWETLEKSDAIIFGSPTYNGLISARFKQFFEDSTKAVWWDLKWRNKIAAGFTNSGAQSGDKLNTLMSIALFAAQNGMIWVGLDLHPANPTSKEPTKDLNSLGSWLGAMAQSDNASPEVTPGESDLKTAAYLGQRVAKIAAEFKR</sequence>
<reference evidence="3" key="1">
    <citation type="journal article" date="2014" name="Int. J. Syst. Evol. Microbiol.">
        <title>Complete genome sequence of Corynebacterium casei LMG S-19264T (=DSM 44701T), isolated from a smear-ripened cheese.</title>
        <authorList>
            <consortium name="US DOE Joint Genome Institute (JGI-PGF)"/>
            <person name="Walter F."/>
            <person name="Albersmeier A."/>
            <person name="Kalinowski J."/>
            <person name="Ruckert C."/>
        </authorList>
    </citation>
    <scope>NUCLEOTIDE SEQUENCE</scope>
    <source>
        <strain evidence="3">CGMCC 1.15448</strain>
    </source>
</reference>
<dbReference type="PANTHER" id="PTHR30546:SF23">
    <property type="entry name" value="FLAVOPROTEIN-LIKE PROTEIN YCP4-RELATED"/>
    <property type="match status" value="1"/>
</dbReference>
<evidence type="ECO:0000313" key="4">
    <source>
        <dbReference type="Proteomes" id="UP000607559"/>
    </source>
</evidence>
<dbReference type="EMBL" id="BMJC01000001">
    <property type="protein sequence ID" value="GGA84994.1"/>
    <property type="molecule type" value="Genomic_DNA"/>
</dbReference>
<dbReference type="Proteomes" id="UP000607559">
    <property type="component" value="Unassembled WGS sequence"/>
</dbReference>
<dbReference type="GO" id="GO:0016020">
    <property type="term" value="C:membrane"/>
    <property type="evidence" value="ECO:0007669"/>
    <property type="project" value="TreeGrafter"/>
</dbReference>
<evidence type="ECO:0000259" key="2">
    <source>
        <dbReference type="PROSITE" id="PS50902"/>
    </source>
</evidence>
<dbReference type="GO" id="GO:0009055">
    <property type="term" value="F:electron transfer activity"/>
    <property type="evidence" value="ECO:0007669"/>
    <property type="project" value="InterPro"/>
</dbReference>